<dbReference type="InterPro" id="IPR036047">
    <property type="entry name" value="F-box-like_dom_sf"/>
</dbReference>
<dbReference type="SUPFAM" id="SSF81383">
    <property type="entry name" value="F-box domain"/>
    <property type="match status" value="1"/>
</dbReference>
<feature type="domain" description="F-box" evidence="2">
    <location>
        <begin position="1"/>
        <end position="47"/>
    </location>
</feature>
<dbReference type="InterPro" id="IPR001810">
    <property type="entry name" value="F-box_dom"/>
</dbReference>
<feature type="compositionally biased region" description="Basic and acidic residues" evidence="1">
    <location>
        <begin position="335"/>
        <end position="346"/>
    </location>
</feature>
<evidence type="ECO:0000256" key="1">
    <source>
        <dbReference type="SAM" id="MobiDB-lite"/>
    </source>
</evidence>
<feature type="compositionally biased region" description="Polar residues" evidence="1">
    <location>
        <begin position="362"/>
        <end position="372"/>
    </location>
</feature>
<feature type="region of interest" description="Disordered" evidence="1">
    <location>
        <begin position="621"/>
        <end position="651"/>
    </location>
</feature>
<feature type="compositionally biased region" description="Low complexity" evidence="1">
    <location>
        <begin position="537"/>
        <end position="555"/>
    </location>
</feature>
<feature type="compositionally biased region" description="Low complexity" evidence="1">
    <location>
        <begin position="348"/>
        <end position="357"/>
    </location>
</feature>
<reference evidence="3" key="1">
    <citation type="journal article" date="2023" name="Mol. Phylogenet. Evol.">
        <title>Genome-scale phylogeny and comparative genomics of the fungal order Sordariales.</title>
        <authorList>
            <person name="Hensen N."/>
            <person name="Bonometti L."/>
            <person name="Westerberg I."/>
            <person name="Brannstrom I.O."/>
            <person name="Guillou S."/>
            <person name="Cros-Aarteil S."/>
            <person name="Calhoun S."/>
            <person name="Haridas S."/>
            <person name="Kuo A."/>
            <person name="Mondo S."/>
            <person name="Pangilinan J."/>
            <person name="Riley R."/>
            <person name="LaButti K."/>
            <person name="Andreopoulos B."/>
            <person name="Lipzen A."/>
            <person name="Chen C."/>
            <person name="Yan M."/>
            <person name="Daum C."/>
            <person name="Ng V."/>
            <person name="Clum A."/>
            <person name="Steindorff A."/>
            <person name="Ohm R.A."/>
            <person name="Martin F."/>
            <person name="Silar P."/>
            <person name="Natvig D.O."/>
            <person name="Lalanne C."/>
            <person name="Gautier V."/>
            <person name="Ament-Velasquez S.L."/>
            <person name="Kruys A."/>
            <person name="Hutchinson M.I."/>
            <person name="Powell A.J."/>
            <person name="Barry K."/>
            <person name="Miller A.N."/>
            <person name="Grigoriev I.V."/>
            <person name="Debuchy R."/>
            <person name="Gladieux P."/>
            <person name="Hiltunen Thoren M."/>
            <person name="Johannesson H."/>
        </authorList>
    </citation>
    <scope>NUCLEOTIDE SEQUENCE</scope>
    <source>
        <strain evidence="3">CBS 333.67</strain>
    </source>
</reference>
<dbReference type="Pfam" id="PF12937">
    <property type="entry name" value="F-box-like"/>
    <property type="match status" value="1"/>
</dbReference>
<comment type="caution">
    <text evidence="3">The sequence shown here is derived from an EMBL/GenBank/DDBJ whole genome shotgun (WGS) entry which is preliminary data.</text>
</comment>
<feature type="region of interest" description="Disordered" evidence="1">
    <location>
        <begin position="511"/>
        <end position="570"/>
    </location>
</feature>
<reference evidence="3" key="2">
    <citation type="submission" date="2023-06" db="EMBL/GenBank/DDBJ databases">
        <authorList>
            <consortium name="Lawrence Berkeley National Laboratory"/>
            <person name="Mondo S.J."/>
            <person name="Hensen N."/>
            <person name="Bonometti L."/>
            <person name="Westerberg I."/>
            <person name="Brannstrom I.O."/>
            <person name="Guillou S."/>
            <person name="Cros-Aarteil S."/>
            <person name="Calhoun S."/>
            <person name="Haridas S."/>
            <person name="Kuo A."/>
            <person name="Pangilinan J."/>
            <person name="Riley R."/>
            <person name="Labutti K."/>
            <person name="Andreopoulos B."/>
            <person name="Lipzen A."/>
            <person name="Chen C."/>
            <person name="Yanf M."/>
            <person name="Daum C."/>
            <person name="Ng V."/>
            <person name="Clum A."/>
            <person name="Steindorff A."/>
            <person name="Ohm R."/>
            <person name="Martin F."/>
            <person name="Silar P."/>
            <person name="Natvig D."/>
            <person name="Lalanne C."/>
            <person name="Gautier V."/>
            <person name="Ament-Velasquez S.L."/>
            <person name="Kruys A."/>
            <person name="Hutchinson M.I."/>
            <person name="Powell A.J."/>
            <person name="Barry K."/>
            <person name="Miller A.N."/>
            <person name="Grigoriev I.V."/>
            <person name="Debuchy R."/>
            <person name="Gladieux P."/>
            <person name="Thoren M.H."/>
            <person name="Johannesson H."/>
        </authorList>
    </citation>
    <scope>NUCLEOTIDE SEQUENCE</scope>
    <source>
        <strain evidence="3">CBS 333.67</strain>
    </source>
</reference>
<gene>
    <name evidence="3" type="ORF">B0T15DRAFT_22221</name>
</gene>
<keyword evidence="4" id="KW-1185">Reference proteome</keyword>
<dbReference type="AlphaFoldDB" id="A0AAJ0H200"/>
<accession>A0AAJ0H200</accession>
<dbReference type="PROSITE" id="PS50181">
    <property type="entry name" value="FBOX"/>
    <property type="match status" value="1"/>
</dbReference>
<evidence type="ECO:0000259" key="2">
    <source>
        <dbReference type="PROSITE" id="PS50181"/>
    </source>
</evidence>
<dbReference type="SMART" id="SM00256">
    <property type="entry name" value="FBOX"/>
    <property type="match status" value="1"/>
</dbReference>
<evidence type="ECO:0000313" key="3">
    <source>
        <dbReference type="EMBL" id="KAK3310045.1"/>
    </source>
</evidence>
<dbReference type="CDD" id="cd09917">
    <property type="entry name" value="F-box_SF"/>
    <property type="match status" value="1"/>
</dbReference>
<dbReference type="RefSeq" id="XP_062725825.1">
    <property type="nucleotide sequence ID" value="XM_062862825.1"/>
</dbReference>
<organism evidence="3 4">
    <name type="scientific">Chaetomium strumarium</name>
    <dbReference type="NCBI Taxonomy" id="1170767"/>
    <lineage>
        <taxon>Eukaryota</taxon>
        <taxon>Fungi</taxon>
        <taxon>Dikarya</taxon>
        <taxon>Ascomycota</taxon>
        <taxon>Pezizomycotina</taxon>
        <taxon>Sordariomycetes</taxon>
        <taxon>Sordariomycetidae</taxon>
        <taxon>Sordariales</taxon>
        <taxon>Chaetomiaceae</taxon>
        <taxon>Chaetomium</taxon>
    </lineage>
</organism>
<feature type="region of interest" description="Disordered" evidence="1">
    <location>
        <begin position="328"/>
        <end position="387"/>
    </location>
</feature>
<protein>
    <recommendedName>
        <fullName evidence="2">F-box domain-containing protein</fullName>
    </recommendedName>
</protein>
<dbReference type="Proteomes" id="UP001273166">
    <property type="component" value="Unassembled WGS sequence"/>
</dbReference>
<dbReference type="GeneID" id="87881654"/>
<proteinExistence type="predicted"/>
<dbReference type="EMBL" id="JAUDZG010000001">
    <property type="protein sequence ID" value="KAK3310045.1"/>
    <property type="molecule type" value="Genomic_DNA"/>
</dbReference>
<dbReference type="Gene3D" id="1.20.1280.50">
    <property type="match status" value="1"/>
</dbReference>
<name>A0AAJ0H200_9PEZI</name>
<evidence type="ECO:0000313" key="4">
    <source>
        <dbReference type="Proteomes" id="UP001273166"/>
    </source>
</evidence>
<sequence>MTDIVELPYDIFLHIILYLPPRTCVRCRAVSRRWRDAFTSEHTSQLLLRWNFPLCRELRLKSAAASSSSSLVALPRNVKAELVEIAEQSYDWAAAFAEVARRYFHLAQAKPRVIEKLQLYVKTRGKDSGVSFWAVAPWTRFLRYNNQTSSYHYPDPVWSYSQEDGVLVYPAAVDTDPAAPSKRREKQFYHILDVSTGQRVPVPFDVHAKHIRRVRLAQGVLIFEWADAKPYQPVNPWGPEIPHRHFATAFDVIRNASGAASCQRWTVEFRSEWKLHSLRFLGWPDGGSDRFFSVHTATHYAVYFWQSKSDRSLYQEDPVEQLAIWDISSPSPYRPSEDPRGNERPIHSSTSASALTTGLWGGQNSPDANTMKTPEAPGPHPEAQRGPSVLSLVAATAGPRVIRRMVGPDLDFYGLRQGAHPRLRSLVLDDRNLYMIEEEHRWAERRHSSLNPPRAHLVRSTAIPVIPAPASDSAPAALFPSVDGPVYGPIWVDTCGANGDVHMNFCQRMGSNSAADSGTARETRPRLPAGHPDATGPEPEQPSNQPRPRPSAAAADRPWIGSTESVPRPGCAPCWRHEEFPYLTVTEMVDFAAGVRVAARHCFMLETLSKHVRPEVSVKVTLPATDQHDDDGSAGSSKTSGKRRPSSARSKEVLFHDDMWSELVGKGHIAGEERWMIGEDYKRRITIVRF</sequence>